<dbReference type="Proteomes" id="UP000696294">
    <property type="component" value="Unassembled WGS sequence"/>
</dbReference>
<sequence>MSTQLTVWDPPAPPRRRRWVPRCEDCGRRIWAAGSLTRRFGRLLGGRCHRKRARAARRLTIPVHIVVRDPGHIPGQIEIEVPA</sequence>
<dbReference type="RefSeq" id="WP_168014428.1">
    <property type="nucleotide sequence ID" value="NZ_JAATEP010000026.1"/>
</dbReference>
<accession>A0ABX1BAQ7</accession>
<evidence type="ECO:0000313" key="2">
    <source>
        <dbReference type="Proteomes" id="UP000696294"/>
    </source>
</evidence>
<reference evidence="1 2" key="1">
    <citation type="submission" date="2020-03" db="EMBL/GenBank/DDBJ databases">
        <title>WGS of actinomycetes isolated from Thailand.</title>
        <authorList>
            <person name="Thawai C."/>
        </authorList>
    </citation>
    <scope>NUCLEOTIDE SEQUENCE [LARGE SCALE GENOMIC DNA]</scope>
    <source>
        <strain evidence="1 2">FMUSA5-5</strain>
    </source>
</reference>
<keyword evidence="2" id="KW-1185">Reference proteome</keyword>
<protein>
    <submittedName>
        <fullName evidence="1">Uncharacterized protein</fullName>
    </submittedName>
</protein>
<dbReference type="EMBL" id="JAATEP010000026">
    <property type="protein sequence ID" value="NJP93932.1"/>
    <property type="molecule type" value="Genomic_DNA"/>
</dbReference>
<evidence type="ECO:0000313" key="1">
    <source>
        <dbReference type="EMBL" id="NJP93932.1"/>
    </source>
</evidence>
<comment type="caution">
    <text evidence="1">The sequence shown here is derived from an EMBL/GenBank/DDBJ whole genome shotgun (WGS) entry which is preliminary data.</text>
</comment>
<proteinExistence type="predicted"/>
<organism evidence="1 2">
    <name type="scientific">Nonomuraea composti</name>
    <dbReference type="NCBI Taxonomy" id="2720023"/>
    <lineage>
        <taxon>Bacteria</taxon>
        <taxon>Bacillati</taxon>
        <taxon>Actinomycetota</taxon>
        <taxon>Actinomycetes</taxon>
        <taxon>Streptosporangiales</taxon>
        <taxon>Streptosporangiaceae</taxon>
        <taxon>Nonomuraea</taxon>
    </lineage>
</organism>
<gene>
    <name evidence="1" type="ORF">HCN51_31610</name>
</gene>
<name>A0ABX1BAQ7_9ACTN</name>